<evidence type="ECO:0000313" key="3">
    <source>
        <dbReference type="Proteomes" id="UP000682134"/>
    </source>
</evidence>
<dbReference type="SUPFAM" id="SSF55729">
    <property type="entry name" value="Acyl-CoA N-acyltransferases (Nat)"/>
    <property type="match status" value="1"/>
</dbReference>
<dbReference type="EMBL" id="JAGIYQ010000011">
    <property type="protein sequence ID" value="MBP0726439.1"/>
    <property type="molecule type" value="Genomic_DNA"/>
</dbReference>
<proteinExistence type="predicted"/>
<reference evidence="2" key="1">
    <citation type="submission" date="2021-04" db="EMBL/GenBank/DDBJ databases">
        <title>Genome seq and assembly of Bacillus sp.</title>
        <authorList>
            <person name="Chhetri G."/>
        </authorList>
    </citation>
    <scope>NUCLEOTIDE SEQUENCE</scope>
    <source>
        <strain evidence="2">RG28</strain>
    </source>
</reference>
<accession>A0A940SKW5</accession>
<comment type="caution">
    <text evidence="2">The sequence shown here is derived from an EMBL/GenBank/DDBJ whole genome shotgun (WGS) entry which is preliminary data.</text>
</comment>
<dbReference type="Proteomes" id="UP000682134">
    <property type="component" value="Unassembled WGS sequence"/>
</dbReference>
<gene>
    <name evidence="2" type="ORF">J5Y03_14860</name>
</gene>
<dbReference type="EC" id="2.3.1.-" evidence="2"/>
<keyword evidence="3" id="KW-1185">Reference proteome</keyword>
<dbReference type="AlphaFoldDB" id="A0A940SKW5"/>
<dbReference type="Gene3D" id="3.40.630.30">
    <property type="match status" value="1"/>
</dbReference>
<dbReference type="Pfam" id="PF13527">
    <property type="entry name" value="Acetyltransf_9"/>
    <property type="match status" value="1"/>
</dbReference>
<dbReference type="InterPro" id="IPR016181">
    <property type="entry name" value="Acyl_CoA_acyltransferase"/>
</dbReference>
<organism evidence="2 3">
    <name type="scientific">Gottfriedia endophytica</name>
    <dbReference type="NCBI Taxonomy" id="2820819"/>
    <lineage>
        <taxon>Bacteria</taxon>
        <taxon>Bacillati</taxon>
        <taxon>Bacillota</taxon>
        <taxon>Bacilli</taxon>
        <taxon>Bacillales</taxon>
        <taxon>Bacillaceae</taxon>
        <taxon>Gottfriedia</taxon>
    </lineage>
</organism>
<dbReference type="RefSeq" id="WP_209406783.1">
    <property type="nucleotide sequence ID" value="NZ_JAGIYQ010000011.1"/>
</dbReference>
<feature type="domain" description="N-acetyltransferase" evidence="1">
    <location>
        <begin position="1"/>
        <end position="145"/>
    </location>
</feature>
<protein>
    <submittedName>
        <fullName evidence="2">GNAT family N-acetyltransferase</fullName>
        <ecNumber evidence="2">2.3.1.-</ecNumber>
    </submittedName>
</protein>
<keyword evidence="2" id="KW-0012">Acyltransferase</keyword>
<name>A0A940SKW5_9BACI</name>
<keyword evidence="2" id="KW-0808">Transferase</keyword>
<evidence type="ECO:0000313" key="2">
    <source>
        <dbReference type="EMBL" id="MBP0726439.1"/>
    </source>
</evidence>
<sequence>MKDLKFMKDYRDNTLVRNSFNELAGYIFGGINFENWYKAGYWTDKYNPYSLLDGDKIVANVSVNEIDLVIDGQEKRAIQIGTVMTHPDYRNKGLSREIMNRVLSDYENKHDLMYLFANHSVLDFYPKFDFKPVTEYQYSMKFNLSLRNNASIHKFDSQNIDDLHFIYQFVSERLPVSMKFGSKNTRELFMFYCLNVFTNDLYYIKDENVIVIYQIKEDVLHIFDIVSKEKFDIVNVLQAIANEQTQKIVFHYMPDYKGLNYEIVEFHDDTVFFVRYTSDMTLPTFSKHPVTSQA</sequence>
<dbReference type="InterPro" id="IPR000182">
    <property type="entry name" value="GNAT_dom"/>
</dbReference>
<dbReference type="PROSITE" id="PS51186">
    <property type="entry name" value="GNAT"/>
    <property type="match status" value="1"/>
</dbReference>
<evidence type="ECO:0000259" key="1">
    <source>
        <dbReference type="PROSITE" id="PS51186"/>
    </source>
</evidence>
<dbReference type="GO" id="GO:0016747">
    <property type="term" value="F:acyltransferase activity, transferring groups other than amino-acyl groups"/>
    <property type="evidence" value="ECO:0007669"/>
    <property type="project" value="InterPro"/>
</dbReference>
<dbReference type="CDD" id="cd04301">
    <property type="entry name" value="NAT_SF"/>
    <property type="match status" value="1"/>
</dbReference>